<name>A0AAC9P9C6_9PROT</name>
<proteinExistence type="predicted"/>
<dbReference type="EMBL" id="CP018191">
    <property type="protein sequence ID" value="APH55443.1"/>
    <property type="molecule type" value="Genomic_DNA"/>
</dbReference>
<reference evidence="3" key="1">
    <citation type="submission" date="2016-11" db="EMBL/GenBank/DDBJ databases">
        <title>Comparative genomic and phenotypic analysis of Granulibacter bethesdensis clinical isolates from patients with chronic granulomatous disease.</title>
        <authorList>
            <person name="Zarember K.A."/>
            <person name="Porcella S.F."/>
            <person name="Chu J."/>
            <person name="Ding L."/>
            <person name="Dahlstrom E."/>
            <person name="Barbian K."/>
            <person name="Martens C."/>
            <person name="Sykora L."/>
            <person name="Kramer S."/>
            <person name="Pettinato A.M."/>
            <person name="Hong H."/>
            <person name="Wald G."/>
            <person name="Berg L.J."/>
            <person name="Rogge L.S."/>
            <person name="Greenberg D.E."/>
            <person name="Falcone E.L."/>
            <person name="Neves J.F."/>
            <person name="Simoes M.J."/>
            <person name="Casal M."/>
            <person name="Rodriguez-Lopez F.C."/>
            <person name="Zelazny A."/>
            <person name="Gallin J.I."/>
            <person name="Holland S.M."/>
        </authorList>
    </citation>
    <scope>NUCLEOTIDE SEQUENCE [LARGE SCALE GENOMIC DNA]</scope>
    <source>
        <strain evidence="3">NIH9.1</strain>
    </source>
</reference>
<sequence>MRRRDEKNAGKGSYAAFCLATDGTSLYLCAATQQVWWAASLFLLLKRRRGWPSASPPRGSLGCAQPRIMHGHP</sequence>
<evidence type="ECO:0000256" key="1">
    <source>
        <dbReference type="SAM" id="MobiDB-lite"/>
    </source>
</evidence>
<organism evidence="2 3">
    <name type="scientific">Granulibacter bethesdensis</name>
    <dbReference type="NCBI Taxonomy" id="364410"/>
    <lineage>
        <taxon>Bacteria</taxon>
        <taxon>Pseudomonadati</taxon>
        <taxon>Pseudomonadota</taxon>
        <taxon>Alphaproteobacteria</taxon>
        <taxon>Acetobacterales</taxon>
        <taxon>Acetobacteraceae</taxon>
        <taxon>Granulibacter</taxon>
    </lineage>
</organism>
<feature type="region of interest" description="Disordered" evidence="1">
    <location>
        <begin position="50"/>
        <end position="73"/>
    </location>
</feature>
<protein>
    <submittedName>
        <fullName evidence="2">Secreted protein</fullName>
    </submittedName>
</protein>
<accession>A0AAC9P9C6</accession>
<dbReference type="Proteomes" id="UP000182373">
    <property type="component" value="Chromosome"/>
</dbReference>
<evidence type="ECO:0000313" key="3">
    <source>
        <dbReference type="Proteomes" id="UP000182373"/>
    </source>
</evidence>
<dbReference type="AlphaFoldDB" id="A0AAC9P9C6"/>
<evidence type="ECO:0000313" key="2">
    <source>
        <dbReference type="EMBL" id="APH55443.1"/>
    </source>
</evidence>
<gene>
    <name evidence="2" type="ORF">GbCGDNIH9_2121</name>
</gene>